<reference evidence="2 3" key="1">
    <citation type="submission" date="2019-12" db="EMBL/GenBank/DDBJ databases">
        <authorList>
            <person name="Floudas D."/>
            <person name="Bentzer J."/>
            <person name="Ahren D."/>
            <person name="Johansson T."/>
            <person name="Persson P."/>
            <person name="Tunlid A."/>
        </authorList>
    </citation>
    <scope>NUCLEOTIDE SEQUENCE [LARGE SCALE GENOMIC DNA]</scope>
    <source>
        <strain evidence="2 3">CBS 102.39</strain>
    </source>
</reference>
<evidence type="ECO:0000313" key="2">
    <source>
        <dbReference type="EMBL" id="KAF4621675.1"/>
    </source>
</evidence>
<feature type="region of interest" description="Disordered" evidence="1">
    <location>
        <begin position="229"/>
        <end position="250"/>
    </location>
</feature>
<feature type="compositionally biased region" description="Acidic residues" evidence="1">
    <location>
        <begin position="717"/>
        <end position="733"/>
    </location>
</feature>
<accession>A0A8H4VVC0</accession>
<sequence length="733" mass="79598">MTQPDTPVPPPINISHSILQNPTFLQHNHIDQRQYIVSGERPGYARLLEHVATSALHDSVDNVDPPKCHPNTRVAIIQNIRDWALGTDEELRGKPILWLKGAAGAGKSAIARSLIVLEIMLEGSLPPSHTKSILFSPSSETRAFAFFQQHVAALGGNEESDAAYGVRLWARLLVNLVPLADGPLHSKWDAVLGAWSPFSFETCQLYPVEEASFREAVTMSDFPLTLSGPYAKEEDLPPPSLASPLAPDTTGPPVLAPSVQAVAPVPAPAVVPEQVTRANTPLVPLSPAVLPFTPTAPAIATLAQPDSTIISPGSSRRPSVGSQSTPLFLAPPGSYVGKPPASSTHIAVVAHEETLGAFSPDMASSSGSITSLRNRPAPKPAKAHPPAAAEVAVPKLGKGKNHRNHAPAPPESESDNEIIEINHPEDEVEEDTLRSGRKRKRVDSEVEVTEVRKGKSKAPVKAPAKAFGKKVKEEKGVTAPASSSVKREGSPPRHTIQKKSRAHQVQKALLPENRSDLAPVPTMPLPLNEDEAQQVLDGRRPHPPVCLTCTVVHTSASCQYQGFQKKCKHCQSSKYPWCSFEGHSADHFFMSHVVDELGQDSLANIRRLVSALNAHTAVAAPLVQALQASYKERLRLLRELRDIFQHLIDNFTLERVRELYAGDDDSFDTLWEFLQKVSDPAPPRRRLSARPPSRQHVVPRSSAGSSSHRTMDKTVEDSEIEQGEGAEDDEEEE</sequence>
<feature type="compositionally biased region" description="Low complexity" evidence="1">
    <location>
        <begin position="457"/>
        <end position="466"/>
    </location>
</feature>
<comment type="caution">
    <text evidence="2">The sequence shown here is derived from an EMBL/GenBank/DDBJ whole genome shotgun (WGS) entry which is preliminary data.</text>
</comment>
<gene>
    <name evidence="2" type="ORF">D9613_012835</name>
</gene>
<organism evidence="2 3">
    <name type="scientific">Agrocybe pediades</name>
    <dbReference type="NCBI Taxonomy" id="84607"/>
    <lineage>
        <taxon>Eukaryota</taxon>
        <taxon>Fungi</taxon>
        <taxon>Dikarya</taxon>
        <taxon>Basidiomycota</taxon>
        <taxon>Agaricomycotina</taxon>
        <taxon>Agaricomycetes</taxon>
        <taxon>Agaricomycetidae</taxon>
        <taxon>Agaricales</taxon>
        <taxon>Agaricineae</taxon>
        <taxon>Strophariaceae</taxon>
        <taxon>Agrocybe</taxon>
    </lineage>
</organism>
<protein>
    <recommendedName>
        <fullName evidence="4">NACHT domain-containing protein</fullName>
    </recommendedName>
</protein>
<proteinExistence type="predicted"/>
<feature type="region of interest" description="Disordered" evidence="1">
    <location>
        <begin position="359"/>
        <end position="388"/>
    </location>
</feature>
<keyword evidence="3" id="KW-1185">Reference proteome</keyword>
<evidence type="ECO:0008006" key="4">
    <source>
        <dbReference type="Google" id="ProtNLM"/>
    </source>
</evidence>
<dbReference type="AlphaFoldDB" id="A0A8H4VVC0"/>
<feature type="region of interest" description="Disordered" evidence="1">
    <location>
        <begin position="680"/>
        <end position="733"/>
    </location>
</feature>
<dbReference type="EMBL" id="JAACJL010000005">
    <property type="protein sequence ID" value="KAF4621675.1"/>
    <property type="molecule type" value="Genomic_DNA"/>
</dbReference>
<evidence type="ECO:0000313" key="3">
    <source>
        <dbReference type="Proteomes" id="UP000521872"/>
    </source>
</evidence>
<feature type="compositionally biased region" description="Basic residues" evidence="1">
    <location>
        <begin position="495"/>
        <end position="504"/>
    </location>
</feature>
<dbReference type="Proteomes" id="UP000521872">
    <property type="component" value="Unassembled WGS sequence"/>
</dbReference>
<feature type="compositionally biased region" description="Polar residues" evidence="1">
    <location>
        <begin position="362"/>
        <end position="373"/>
    </location>
</feature>
<name>A0A8H4VVC0_9AGAR</name>
<feature type="region of interest" description="Disordered" evidence="1">
    <location>
        <begin position="424"/>
        <end position="506"/>
    </location>
</feature>
<evidence type="ECO:0000256" key="1">
    <source>
        <dbReference type="SAM" id="MobiDB-lite"/>
    </source>
</evidence>